<sequence length="285" mass="31133">MSSEDDVDGRAGYAPFDLFPYNPSVAPAYAFVGLFGAAAILHVAFMIPYRSVFPLPMAIGCGMEAAGYYFRFRSHDNVRQTLPFVIQNLLVLAAPPLLAASIYMSPRRVARALGAEKLAFAAGWTSKLFVIVDVACLATQVAGSIMSGSEEADEAKRGQTTITVGLVLQIVAFGLFIVYVAAFQVRMRSGSAFSPLGSGLKWERVVYGLYVVSALFISRNATRLVEYGRGHDGEMLSNEVWLYVLDATVMFVIAVILLALHPGRLRMKLRRLPKTEPLEDQIPLS</sequence>
<reference evidence="1" key="1">
    <citation type="submission" date="2022-10" db="EMBL/GenBank/DDBJ databases">
        <title>Complete Genome of Trichothecium roseum strain YXFP-22015, a Plant Pathogen Isolated from Citrus.</title>
        <authorList>
            <person name="Wang Y."/>
            <person name="Zhu L."/>
        </authorList>
    </citation>
    <scope>NUCLEOTIDE SEQUENCE</scope>
    <source>
        <strain evidence="1">YXFP-22015</strain>
    </source>
</reference>
<keyword evidence="2" id="KW-1185">Reference proteome</keyword>
<dbReference type="Proteomes" id="UP001163324">
    <property type="component" value="Chromosome 3"/>
</dbReference>
<dbReference type="EMBL" id="CM047942">
    <property type="protein sequence ID" value="KAI9901033.1"/>
    <property type="molecule type" value="Genomic_DNA"/>
</dbReference>
<evidence type="ECO:0000313" key="2">
    <source>
        <dbReference type="Proteomes" id="UP001163324"/>
    </source>
</evidence>
<comment type="caution">
    <text evidence="1">The sequence shown here is derived from an EMBL/GenBank/DDBJ whole genome shotgun (WGS) entry which is preliminary data.</text>
</comment>
<accession>A0ACC0V494</accession>
<evidence type="ECO:0000313" key="1">
    <source>
        <dbReference type="EMBL" id="KAI9901033.1"/>
    </source>
</evidence>
<name>A0ACC0V494_9HYPO</name>
<protein>
    <submittedName>
        <fullName evidence="1">Uncharacterized protein</fullName>
    </submittedName>
</protein>
<gene>
    <name evidence="1" type="ORF">N3K66_002850</name>
</gene>
<organism evidence="1 2">
    <name type="scientific">Trichothecium roseum</name>
    <dbReference type="NCBI Taxonomy" id="47278"/>
    <lineage>
        <taxon>Eukaryota</taxon>
        <taxon>Fungi</taxon>
        <taxon>Dikarya</taxon>
        <taxon>Ascomycota</taxon>
        <taxon>Pezizomycotina</taxon>
        <taxon>Sordariomycetes</taxon>
        <taxon>Hypocreomycetidae</taxon>
        <taxon>Hypocreales</taxon>
        <taxon>Hypocreales incertae sedis</taxon>
        <taxon>Trichothecium</taxon>
    </lineage>
</organism>
<proteinExistence type="predicted"/>